<dbReference type="EMBL" id="Y18930">
    <property type="protein sequence ID" value="CAB57560.1"/>
    <property type="molecule type" value="Genomic_DNA"/>
</dbReference>
<keyword evidence="1" id="KW-1133">Transmembrane helix</keyword>
<organism evidence="2">
    <name type="scientific">Saccharolobus solfataricus</name>
    <name type="common">Sulfolobus solfataricus</name>
    <dbReference type="NCBI Taxonomy" id="2287"/>
    <lineage>
        <taxon>Archaea</taxon>
        <taxon>Thermoproteota</taxon>
        <taxon>Thermoprotei</taxon>
        <taxon>Sulfolobales</taxon>
        <taxon>Sulfolobaceae</taxon>
        <taxon>Saccharolobus</taxon>
    </lineage>
</organism>
<proteinExistence type="predicted"/>
<evidence type="ECO:0000313" key="2">
    <source>
        <dbReference type="EMBL" id="CAB57560.1"/>
    </source>
</evidence>
<accession>Q9UXD1</accession>
<keyword evidence="1" id="KW-0812">Transmembrane</keyword>
<protein>
    <submittedName>
        <fullName evidence="2">Uncharacterized protein ORF-c20_035</fullName>
    </submittedName>
</protein>
<reference evidence="2" key="1">
    <citation type="journal article" date="2000" name="Genome">
        <title>Gene content and organization of a 281-kbp contig from the genome of the extremely thermophilic archaeon, Sulfolobus solfataricus P2.</title>
        <authorList>
            <person name="Charlebois R.L."/>
            <person name="Singh R.K."/>
            <person name="Chan-Weiher C.C.-Y."/>
            <person name="Allard G."/>
            <person name="Chow C."/>
            <person name="Confalonieri F."/>
            <person name="Curtis B."/>
            <person name="Duguet M."/>
            <person name="Erauso G."/>
            <person name="Faguy D."/>
            <person name="Gaasterland T."/>
            <person name="Garrett R.A."/>
            <person name="Gordon P."/>
            <person name="Jeffries A.C."/>
            <person name="Kozera C."/>
            <person name="Kushwaha N."/>
            <person name="Lafleur E."/>
            <person name="Medina N."/>
            <person name="Peng X."/>
            <person name="Penny S.L."/>
            <person name="She Q."/>
            <person name="St Jean A."/>
            <person name="van der Oost J."/>
            <person name="Young F."/>
            <person name="Zivanovic Y."/>
            <person name="Doolittle W.F."/>
            <person name="Ragan M.A."/>
            <person name="Sensen C.W."/>
        </authorList>
    </citation>
    <scope>NUCLEOTIDE SEQUENCE</scope>
    <source>
        <strain evidence="2">P2</strain>
    </source>
</reference>
<sequence length="99" mass="11090">MYFSFNLLMLFLACGRSLLFAAIIIGLLTDRKVLANTLRSCSVHCINFRFSNFVTFKVSIMCDLFTDTPDSLLNNASTRSFPDKSDVLANLAQSLLIIE</sequence>
<keyword evidence="1" id="KW-0472">Membrane</keyword>
<evidence type="ECO:0000256" key="1">
    <source>
        <dbReference type="SAM" id="Phobius"/>
    </source>
</evidence>
<gene>
    <name evidence="2" type="primary">ORF-c20_035</name>
</gene>
<dbReference type="AlphaFoldDB" id="Q9UXD1"/>
<feature type="transmembrane region" description="Helical" evidence="1">
    <location>
        <begin position="6"/>
        <end position="29"/>
    </location>
</feature>
<name>Q9UXD1_SACSO</name>